<evidence type="ECO:0000313" key="5">
    <source>
        <dbReference type="Proteomes" id="UP000324767"/>
    </source>
</evidence>
<feature type="region of interest" description="Disordered" evidence="2">
    <location>
        <begin position="590"/>
        <end position="640"/>
    </location>
</feature>
<dbReference type="Proteomes" id="UP000324767">
    <property type="component" value="Unassembled WGS sequence"/>
</dbReference>
<feature type="compositionally biased region" description="Basic and acidic residues" evidence="2">
    <location>
        <begin position="154"/>
        <end position="204"/>
    </location>
</feature>
<dbReference type="PANTHER" id="PTHR44360">
    <property type="entry name" value="DNAJ HOMOLOG SUBFAMILY B MEMBER 9"/>
    <property type="match status" value="1"/>
</dbReference>
<gene>
    <name evidence="4" type="ORF">FRX48_08385</name>
</gene>
<dbReference type="OrthoDB" id="10250354at2759"/>
<dbReference type="EMBL" id="VXIT01000015">
    <property type="protein sequence ID" value="KAA6408034.1"/>
    <property type="molecule type" value="Genomic_DNA"/>
</dbReference>
<accession>A0A5M8PGY8</accession>
<protein>
    <recommendedName>
        <fullName evidence="3">J domain-containing protein</fullName>
    </recommendedName>
</protein>
<dbReference type="GO" id="GO:0051787">
    <property type="term" value="F:misfolded protein binding"/>
    <property type="evidence" value="ECO:0007669"/>
    <property type="project" value="TreeGrafter"/>
</dbReference>
<dbReference type="Gene3D" id="1.10.287.110">
    <property type="entry name" value="DnaJ domain"/>
    <property type="match status" value="1"/>
</dbReference>
<dbReference type="Pfam" id="PF00226">
    <property type="entry name" value="DnaJ"/>
    <property type="match status" value="1"/>
</dbReference>
<feature type="compositionally biased region" description="Basic and acidic residues" evidence="2">
    <location>
        <begin position="622"/>
        <end position="633"/>
    </location>
</feature>
<dbReference type="CDD" id="cd06257">
    <property type="entry name" value="DnaJ"/>
    <property type="match status" value="1"/>
</dbReference>
<feature type="region of interest" description="Disordered" evidence="2">
    <location>
        <begin position="278"/>
        <end position="573"/>
    </location>
</feature>
<dbReference type="GO" id="GO:0036503">
    <property type="term" value="P:ERAD pathway"/>
    <property type="evidence" value="ECO:0007669"/>
    <property type="project" value="TreeGrafter"/>
</dbReference>
<feature type="compositionally biased region" description="Polar residues" evidence="2">
    <location>
        <begin position="142"/>
        <end position="153"/>
    </location>
</feature>
<proteinExistence type="predicted"/>
<name>A0A5M8PGY8_9LECA</name>
<feature type="compositionally biased region" description="Polar residues" evidence="2">
    <location>
        <begin position="382"/>
        <end position="396"/>
    </location>
</feature>
<dbReference type="GO" id="GO:0051087">
    <property type="term" value="F:protein-folding chaperone binding"/>
    <property type="evidence" value="ECO:0007669"/>
    <property type="project" value="TreeGrafter"/>
</dbReference>
<dbReference type="InterPro" id="IPR036869">
    <property type="entry name" value="J_dom_sf"/>
</dbReference>
<dbReference type="PRINTS" id="PR00625">
    <property type="entry name" value="JDOMAIN"/>
</dbReference>
<evidence type="ECO:0000259" key="3">
    <source>
        <dbReference type="PROSITE" id="PS50076"/>
    </source>
</evidence>
<dbReference type="InterPro" id="IPR051948">
    <property type="entry name" value="Hsp70_co-chaperone_J-domain"/>
</dbReference>
<comment type="caution">
    <text evidence="4">The sequence shown here is derived from an EMBL/GenBank/DDBJ whole genome shotgun (WGS) entry which is preliminary data.</text>
</comment>
<feature type="domain" description="J" evidence="3">
    <location>
        <begin position="8"/>
        <end position="76"/>
    </location>
</feature>
<dbReference type="SMART" id="SM00271">
    <property type="entry name" value="DnaJ"/>
    <property type="match status" value="1"/>
</dbReference>
<dbReference type="PROSITE" id="PS00636">
    <property type="entry name" value="DNAJ_1"/>
    <property type="match status" value="1"/>
</dbReference>
<organism evidence="4 5">
    <name type="scientific">Lasallia pustulata</name>
    <dbReference type="NCBI Taxonomy" id="136370"/>
    <lineage>
        <taxon>Eukaryota</taxon>
        <taxon>Fungi</taxon>
        <taxon>Dikarya</taxon>
        <taxon>Ascomycota</taxon>
        <taxon>Pezizomycotina</taxon>
        <taxon>Lecanoromycetes</taxon>
        <taxon>OSLEUM clade</taxon>
        <taxon>Umbilicariomycetidae</taxon>
        <taxon>Umbilicariales</taxon>
        <taxon>Umbilicariaceae</taxon>
        <taxon>Lasallia</taxon>
    </lineage>
</organism>
<feature type="compositionally biased region" description="Polar residues" evidence="2">
    <location>
        <begin position="360"/>
        <end position="375"/>
    </location>
</feature>
<dbReference type="AlphaFoldDB" id="A0A5M8PGY8"/>
<feature type="region of interest" description="Disordered" evidence="2">
    <location>
        <begin position="121"/>
        <end position="246"/>
    </location>
</feature>
<reference evidence="4 5" key="1">
    <citation type="submission" date="2019-09" db="EMBL/GenBank/DDBJ databases">
        <title>The hologenome of the rock-dwelling lichen Lasallia pustulata.</title>
        <authorList>
            <person name="Greshake Tzovaras B."/>
            <person name="Segers F."/>
            <person name="Bicker A."/>
            <person name="Dal Grande F."/>
            <person name="Otte J."/>
            <person name="Hankeln T."/>
            <person name="Schmitt I."/>
            <person name="Ebersberger I."/>
        </authorList>
    </citation>
    <scope>NUCLEOTIDE SEQUENCE [LARGE SCALE GENOMIC DNA]</scope>
    <source>
        <strain evidence="4">A1-1</strain>
    </source>
</reference>
<feature type="compositionally biased region" description="Basic and acidic residues" evidence="2">
    <location>
        <begin position="594"/>
        <end position="609"/>
    </location>
</feature>
<dbReference type="InterPro" id="IPR018253">
    <property type="entry name" value="DnaJ_domain_CS"/>
</dbReference>
<dbReference type="InterPro" id="IPR001623">
    <property type="entry name" value="DnaJ_domain"/>
</dbReference>
<sequence length="640" mass="73425">MASPLPPDPYAALNVPKDATLAAVRSAYRKLVLTCHPDKVQDEALRAHKTDQFTQVQQAYEILSDEQKRRRYDDQLRSAEIRAETLMTETRGTRIVPEFAGPRGGVFENRGEWLYEERVPRRSYDSDDMSPFEEPRVRRSTYDQATSRRSSGRVQEERRKTREAEAERERERERRTTKEAQRSSHSDRRRTRDKDRRRDYDEKRTGRRAFVEEECDSDSESTARYSSVRRDSYPRKTYEDSRRGDWDDTLRRRGQREANDYSDHYEVRLMGAQDYISKSRAVPLPEGSSRRPIPYRTVSAAQPPPPPPPPSPPEPDRRPSGGRTHGTRDSSRTRSGKSTRSPEIVDVPGKYDTPVRKPSVPNSSSDPTNLKAPTSQRREQMRSTTVQTAVHAQQEQRMPRIRRSETTPLITGSPRRPDNVPTKSSKIKTSEIHDSGYSSLSGPGTPEMAYPQQSAKYKAGVSDEDEDHFRSPPPSTKYQVVVSDEDGDRHRGHRTYLMEPEETTPKLSRRTSERPAATRVPSSSIRGPPPRSQSYAYPVESHSSPRPPPLSRSETSRPSFQTRPSTRTPMFGELTEEPLQYKEAAPYKVQYESQKIRPQDIRYAPDRRGAGASPRDPYPYAELRRPPMERRGDSYQSVCS</sequence>
<keyword evidence="1" id="KW-0143">Chaperone</keyword>
<feature type="compositionally biased region" description="Pro residues" evidence="2">
    <location>
        <begin position="302"/>
        <end position="313"/>
    </location>
</feature>
<dbReference type="GO" id="GO:0005783">
    <property type="term" value="C:endoplasmic reticulum"/>
    <property type="evidence" value="ECO:0007669"/>
    <property type="project" value="TreeGrafter"/>
</dbReference>
<evidence type="ECO:0000313" key="4">
    <source>
        <dbReference type="EMBL" id="KAA6408034.1"/>
    </source>
</evidence>
<feature type="compositionally biased region" description="Basic and acidic residues" evidence="2">
    <location>
        <begin position="228"/>
        <end position="246"/>
    </location>
</feature>
<dbReference type="SUPFAM" id="SSF46565">
    <property type="entry name" value="Chaperone J-domain"/>
    <property type="match status" value="1"/>
</dbReference>
<dbReference type="PROSITE" id="PS50076">
    <property type="entry name" value="DNAJ_2"/>
    <property type="match status" value="1"/>
</dbReference>
<evidence type="ECO:0000256" key="1">
    <source>
        <dbReference type="ARBA" id="ARBA00023186"/>
    </source>
</evidence>
<evidence type="ECO:0000256" key="2">
    <source>
        <dbReference type="SAM" id="MobiDB-lite"/>
    </source>
</evidence>
<dbReference type="PANTHER" id="PTHR44360:SF1">
    <property type="entry name" value="DNAJ HOMOLOG SUBFAMILY B MEMBER 9"/>
    <property type="match status" value="1"/>
</dbReference>